<comment type="caution">
    <text evidence="2">The sequence shown here is derived from an EMBL/GenBank/DDBJ whole genome shotgun (WGS) entry which is preliminary data.</text>
</comment>
<reference evidence="2 3" key="1">
    <citation type="submission" date="2021-02" db="EMBL/GenBank/DDBJ databases">
        <authorList>
            <person name="Han P."/>
        </authorList>
    </citation>
    <scope>NUCLEOTIDE SEQUENCE [LARGE SCALE GENOMIC DNA]</scope>
    <source>
        <strain evidence="2">Candidatus Nitrospira sp. ZN2</strain>
    </source>
</reference>
<dbReference type="Pfam" id="PF07769">
    <property type="entry name" value="PsiF_repeat"/>
    <property type="match status" value="2"/>
</dbReference>
<keyword evidence="3" id="KW-1185">Reference proteome</keyword>
<evidence type="ECO:0000256" key="1">
    <source>
        <dbReference type="SAM" id="SignalP"/>
    </source>
</evidence>
<feature type="chain" id="PRO_5046261250" evidence="1">
    <location>
        <begin position="26"/>
        <end position="105"/>
    </location>
</feature>
<protein>
    <submittedName>
        <fullName evidence="2">Phosphate starvation-inducible protein PsiF</fullName>
    </submittedName>
</protein>
<dbReference type="EMBL" id="CAJNBJ010000021">
    <property type="protein sequence ID" value="CAE6801308.1"/>
    <property type="molecule type" value="Genomic_DNA"/>
</dbReference>
<name>A0ABM8SCS8_9BACT</name>
<keyword evidence="1" id="KW-0732">Signal</keyword>
<evidence type="ECO:0000313" key="3">
    <source>
        <dbReference type="Proteomes" id="UP000675880"/>
    </source>
</evidence>
<accession>A0ABM8SCS8</accession>
<dbReference type="InterPro" id="IPR011690">
    <property type="entry name" value="P_starv_induced_PsiF"/>
</dbReference>
<feature type="signal peptide" evidence="1">
    <location>
        <begin position="1"/>
        <end position="25"/>
    </location>
</feature>
<sequence>MKHLSTAIFSILLATVLVTPSLSYAGAQQNKMKTCNADADAKGLSGEGKGDERKAFMKECLSAKPAKAAAGASQQNKMATCNKEAKAKSLAGDERKKFMKSCLSN</sequence>
<dbReference type="Proteomes" id="UP000675880">
    <property type="component" value="Unassembled WGS sequence"/>
</dbReference>
<gene>
    <name evidence="2" type="primary">psiF</name>
    <name evidence="2" type="ORF">NSPZN2_80076</name>
</gene>
<dbReference type="RefSeq" id="WP_213044239.1">
    <property type="nucleotide sequence ID" value="NZ_CAJNBJ010000021.1"/>
</dbReference>
<organism evidence="2 3">
    <name type="scientific">Nitrospira defluvii</name>
    <dbReference type="NCBI Taxonomy" id="330214"/>
    <lineage>
        <taxon>Bacteria</taxon>
        <taxon>Pseudomonadati</taxon>
        <taxon>Nitrospirota</taxon>
        <taxon>Nitrospiria</taxon>
        <taxon>Nitrospirales</taxon>
        <taxon>Nitrospiraceae</taxon>
        <taxon>Nitrospira</taxon>
    </lineage>
</organism>
<proteinExistence type="predicted"/>
<evidence type="ECO:0000313" key="2">
    <source>
        <dbReference type="EMBL" id="CAE6801308.1"/>
    </source>
</evidence>